<dbReference type="AlphaFoldDB" id="A0A5B9P429"/>
<reference evidence="2 3" key="1">
    <citation type="submission" date="2019-08" db="EMBL/GenBank/DDBJ databases">
        <title>Deep-cultivation of Planctomycetes and their phenomic and genomic characterization uncovers novel biology.</title>
        <authorList>
            <person name="Wiegand S."/>
            <person name="Jogler M."/>
            <person name="Boedeker C."/>
            <person name="Pinto D."/>
            <person name="Vollmers J."/>
            <person name="Rivas-Marin E."/>
            <person name="Kohn T."/>
            <person name="Peeters S.H."/>
            <person name="Heuer A."/>
            <person name="Rast P."/>
            <person name="Oberbeckmann S."/>
            <person name="Bunk B."/>
            <person name="Jeske O."/>
            <person name="Meyerdierks A."/>
            <person name="Storesund J.E."/>
            <person name="Kallscheuer N."/>
            <person name="Luecker S."/>
            <person name="Lage O.M."/>
            <person name="Pohl T."/>
            <person name="Merkel B.J."/>
            <person name="Hornburger P."/>
            <person name="Mueller R.-W."/>
            <person name="Bruemmer F."/>
            <person name="Labrenz M."/>
            <person name="Spormann A.M."/>
            <person name="Op den Camp H."/>
            <person name="Overmann J."/>
            <person name="Amann R."/>
            <person name="Jetten M.S.M."/>
            <person name="Mascher T."/>
            <person name="Medema M.H."/>
            <person name="Devos D.P."/>
            <person name="Kaster A.-K."/>
            <person name="Ovreas L."/>
            <person name="Rohde M."/>
            <person name="Galperin M.Y."/>
            <person name="Jogler C."/>
        </authorList>
    </citation>
    <scope>NUCLEOTIDE SEQUENCE [LARGE SCALE GENOMIC DNA]</scope>
    <source>
        <strain evidence="2 3">FC18</strain>
    </source>
</reference>
<organism evidence="2 3">
    <name type="scientific">Mariniblastus fucicola</name>
    <dbReference type="NCBI Taxonomy" id="980251"/>
    <lineage>
        <taxon>Bacteria</taxon>
        <taxon>Pseudomonadati</taxon>
        <taxon>Planctomycetota</taxon>
        <taxon>Planctomycetia</taxon>
        <taxon>Pirellulales</taxon>
        <taxon>Pirellulaceae</taxon>
        <taxon>Mariniblastus</taxon>
    </lineage>
</organism>
<evidence type="ECO:0008006" key="4">
    <source>
        <dbReference type="Google" id="ProtNLM"/>
    </source>
</evidence>
<keyword evidence="1" id="KW-1133">Transmembrane helix</keyword>
<proteinExistence type="predicted"/>
<evidence type="ECO:0000256" key="1">
    <source>
        <dbReference type="SAM" id="Phobius"/>
    </source>
</evidence>
<evidence type="ECO:0000313" key="2">
    <source>
        <dbReference type="EMBL" id="QEG21367.1"/>
    </source>
</evidence>
<accession>A0A5B9P429</accession>
<dbReference type="Proteomes" id="UP000322214">
    <property type="component" value="Chromosome"/>
</dbReference>
<feature type="transmembrane region" description="Helical" evidence="1">
    <location>
        <begin position="80"/>
        <end position="101"/>
    </location>
</feature>
<evidence type="ECO:0000313" key="3">
    <source>
        <dbReference type="Proteomes" id="UP000322214"/>
    </source>
</evidence>
<keyword evidence="1" id="KW-0472">Membrane</keyword>
<keyword evidence="3" id="KW-1185">Reference proteome</keyword>
<dbReference type="RefSeq" id="WP_084416685.1">
    <property type="nucleotide sequence ID" value="NZ_CP042912.1"/>
</dbReference>
<name>A0A5B9P429_9BACT</name>
<feature type="transmembrane region" description="Helical" evidence="1">
    <location>
        <begin position="207"/>
        <end position="227"/>
    </location>
</feature>
<feature type="transmembrane region" description="Helical" evidence="1">
    <location>
        <begin position="239"/>
        <end position="258"/>
    </location>
</feature>
<feature type="transmembrane region" description="Helical" evidence="1">
    <location>
        <begin position="52"/>
        <end position="74"/>
    </location>
</feature>
<dbReference type="KEGG" id="mff:MFFC18_12230"/>
<feature type="transmembrane region" description="Helical" evidence="1">
    <location>
        <begin position="174"/>
        <end position="195"/>
    </location>
</feature>
<sequence>MEQLSETEKTENPYKATPGENIELAEDAHQLRDQLNKMFSGFEKQFRAERPILWWATLLSPIILSVTVLGLLWVAQGPGYALKCVNHALLTFFVLGRFVLLAGMEGEAAEQVAKIAMRPSELFVLVTYLDFIVALFVTFHMGVLFRIPRIGPKLAMLVWDGKFFMDSQPWIKRVAFLGLIGFVIFPTSTTGSIGGSIFGRLLGLSRWATVGGVLIGSLLGNSIMYAFAKQINKYLEDNWTLRIVGLLIIIVACLLLEWRYRTVKNKYMQDQKSSDNAEA</sequence>
<feature type="transmembrane region" description="Helical" evidence="1">
    <location>
        <begin position="122"/>
        <end position="147"/>
    </location>
</feature>
<keyword evidence="1" id="KW-0812">Transmembrane</keyword>
<protein>
    <recommendedName>
        <fullName evidence="4">Small multi-drug export protein</fullName>
    </recommendedName>
</protein>
<dbReference type="OrthoDB" id="285550at2"/>
<dbReference type="EMBL" id="CP042912">
    <property type="protein sequence ID" value="QEG21367.1"/>
    <property type="molecule type" value="Genomic_DNA"/>
</dbReference>
<gene>
    <name evidence="2" type="ORF">MFFC18_12230</name>
</gene>